<accession>E0TBA9</accession>
<feature type="chain" id="PRO_5001438115" evidence="2">
    <location>
        <begin position="30"/>
        <end position="511"/>
    </location>
</feature>
<dbReference type="Pfam" id="PF02321">
    <property type="entry name" value="OEP"/>
    <property type="match status" value="2"/>
</dbReference>
<sequence length="511" mass="54284">MVSGAGERCRFGAVWPGTAALLMSVAACATVPAEQALDGISTPPSWTALTDDAPAQAVTENWLADLGDARADAVVAEALARNKDLENSASQVGAILANARVTRASLLPQAQFGFTASSVRTPAGDPQFNPETGEFEGGGEASSSDSYRLSTSLSWELDVWGRLTDQTRAAYLDVEAARLDFAAAQLSLAGAAVQGLYGLTAATLQRQLSERDVETGENNLRVIERRYERGISTSLDVRLARSSLAQSRANLAQRRQTEIAAARRLETLLGRYPAGQMQGLGTLPGLPTILDEDGAITGVGEPGWLLVRRPDILAAEADIEASGLRVAAARKAFLPSLSLSASAQSLVADSYDDVSYDPDDLIANLVGNLVQPLFQGGRLRANEKAREFQLKSSLAQYGQTVLSAYEEVENALTAEHLLSTQYTAQALALEEAKAAEALTVRQYLAGTATIFDLINAQQRAISSESQFITAAEARLSNRIDLYLALGAPFHPQTDPDLIAFDQPIGSSKEGS</sequence>
<protein>
    <submittedName>
        <fullName evidence="4">Outer membrane efflux protein</fullName>
    </submittedName>
</protein>
<dbReference type="GO" id="GO:0005886">
    <property type="term" value="C:plasma membrane"/>
    <property type="evidence" value="ECO:0007669"/>
    <property type="project" value="UniProtKB-SubCell"/>
</dbReference>
<dbReference type="SUPFAM" id="SSF56954">
    <property type="entry name" value="Outer membrane efflux proteins (OEP)"/>
    <property type="match status" value="1"/>
</dbReference>
<feature type="region of interest" description="Disordered" evidence="3">
    <location>
        <begin position="118"/>
        <end position="145"/>
    </location>
</feature>
<dbReference type="NCBIfam" id="TIGR01845">
    <property type="entry name" value="outer_NodT"/>
    <property type="match status" value="1"/>
</dbReference>
<dbReference type="eggNOG" id="COG1538">
    <property type="taxonomic scope" value="Bacteria"/>
</dbReference>
<dbReference type="AlphaFoldDB" id="E0TBA9"/>
<keyword evidence="5" id="KW-1185">Reference proteome</keyword>
<feature type="signal peptide" evidence="2">
    <location>
        <begin position="1"/>
        <end position="29"/>
    </location>
</feature>
<keyword evidence="2" id="KW-0564">Palmitate</keyword>
<dbReference type="InterPro" id="IPR010131">
    <property type="entry name" value="MdtP/NodT-like"/>
</dbReference>
<dbReference type="STRING" id="314260.PB2503_01167"/>
<dbReference type="PANTHER" id="PTHR30203">
    <property type="entry name" value="OUTER MEMBRANE CATION EFFLUX PROTEIN"/>
    <property type="match status" value="1"/>
</dbReference>
<dbReference type="EMBL" id="CP002156">
    <property type="protein sequence ID" value="ADM08313.1"/>
    <property type="molecule type" value="Genomic_DNA"/>
</dbReference>
<dbReference type="GO" id="GO:0015562">
    <property type="term" value="F:efflux transmembrane transporter activity"/>
    <property type="evidence" value="ECO:0007669"/>
    <property type="project" value="InterPro"/>
</dbReference>
<organism evidence="4 5">
    <name type="scientific">Parvularcula bermudensis (strain ATCC BAA-594 / HTCC2503 / KCTC 12087)</name>
    <dbReference type="NCBI Taxonomy" id="314260"/>
    <lineage>
        <taxon>Bacteria</taxon>
        <taxon>Pseudomonadati</taxon>
        <taxon>Pseudomonadota</taxon>
        <taxon>Alphaproteobacteria</taxon>
        <taxon>Parvularculales</taxon>
        <taxon>Parvularculaceae</taxon>
        <taxon>Parvularcula</taxon>
    </lineage>
</organism>
<keyword evidence="2" id="KW-1134">Transmembrane beta strand</keyword>
<evidence type="ECO:0000256" key="1">
    <source>
        <dbReference type="ARBA" id="ARBA00007613"/>
    </source>
</evidence>
<gene>
    <name evidence="4" type="ordered locus">PB2503_01167</name>
</gene>
<comment type="similarity">
    <text evidence="1 2">Belongs to the outer membrane factor (OMF) (TC 1.B.17) family.</text>
</comment>
<evidence type="ECO:0000313" key="5">
    <source>
        <dbReference type="Proteomes" id="UP000001302"/>
    </source>
</evidence>
<dbReference type="Proteomes" id="UP000001302">
    <property type="component" value="Chromosome"/>
</dbReference>
<reference evidence="4 5" key="2">
    <citation type="journal article" date="2011" name="J. Bacteriol.">
        <title>Complete genome sequence of strain HTCC2503T of Parvularcula bermudensis, the type species of the order "Parvularculales" in the class Alphaproteobacteria.</title>
        <authorList>
            <person name="Oh H.M."/>
            <person name="Kang I."/>
            <person name="Vergin K.L."/>
            <person name="Kang D."/>
            <person name="Rhee K.H."/>
            <person name="Giovannoni S.J."/>
            <person name="Cho J.C."/>
        </authorList>
    </citation>
    <scope>NUCLEOTIDE SEQUENCE [LARGE SCALE GENOMIC DNA]</scope>
    <source>
        <strain evidence="5">ATCC BAA-594 / HTCC2503 / KCTC 12087</strain>
    </source>
</reference>
<dbReference type="Gene3D" id="2.20.200.10">
    <property type="entry name" value="Outer membrane efflux proteins (OEP)"/>
    <property type="match status" value="1"/>
</dbReference>
<name>E0TBA9_PARBH</name>
<evidence type="ECO:0000256" key="3">
    <source>
        <dbReference type="SAM" id="MobiDB-lite"/>
    </source>
</evidence>
<keyword evidence="2" id="KW-0449">Lipoprotein</keyword>
<evidence type="ECO:0000256" key="2">
    <source>
        <dbReference type="RuleBase" id="RU362097"/>
    </source>
</evidence>
<keyword evidence="2" id="KW-0812">Transmembrane</keyword>
<comment type="subcellular location">
    <subcellularLocation>
        <location evidence="2">Cell membrane</location>
        <topology evidence="2">Lipid-anchor</topology>
    </subcellularLocation>
</comment>
<evidence type="ECO:0000313" key="4">
    <source>
        <dbReference type="EMBL" id="ADM08313.1"/>
    </source>
</evidence>
<dbReference type="InterPro" id="IPR003423">
    <property type="entry name" value="OMP_efflux"/>
</dbReference>
<reference evidence="5" key="1">
    <citation type="submission" date="2010-08" db="EMBL/GenBank/DDBJ databases">
        <title>Genome sequence of Parvularcula bermudensis HTCC2503.</title>
        <authorList>
            <person name="Kang D.-M."/>
            <person name="Oh H.-M."/>
            <person name="Cho J.-C."/>
        </authorList>
    </citation>
    <scope>NUCLEOTIDE SEQUENCE [LARGE SCALE GENOMIC DNA]</scope>
    <source>
        <strain evidence="5">ATCC BAA-594 / HTCC2503 / KCTC 12087</strain>
    </source>
</reference>
<dbReference type="HOGENOM" id="CLU_012817_13_1_5"/>
<keyword evidence="2" id="KW-0472">Membrane</keyword>
<dbReference type="KEGG" id="pbr:PB2503_01167"/>
<dbReference type="Gene3D" id="1.20.1600.10">
    <property type="entry name" value="Outer membrane efflux proteins (OEP)"/>
    <property type="match status" value="1"/>
</dbReference>
<keyword evidence="2" id="KW-0732">Signal</keyword>
<proteinExistence type="inferred from homology"/>